<accession>A0A2K3NQ69</accession>
<dbReference type="PANTHER" id="PTHR31343:SF5">
    <property type="entry name" value="DUF789 FAMILY PROTEIN"/>
    <property type="match status" value="1"/>
</dbReference>
<dbReference type="Proteomes" id="UP000236291">
    <property type="component" value="Unassembled WGS sequence"/>
</dbReference>
<feature type="compositionally biased region" description="Low complexity" evidence="1">
    <location>
        <begin position="50"/>
        <end position="61"/>
    </location>
</feature>
<dbReference type="Pfam" id="PF05623">
    <property type="entry name" value="DUF789"/>
    <property type="match status" value="1"/>
</dbReference>
<reference evidence="2 3" key="2">
    <citation type="journal article" date="2017" name="Front. Plant Sci.">
        <title>Gene Classification and Mining of Molecular Markers Useful in Red Clover (Trifolium pratense) Breeding.</title>
        <authorList>
            <person name="Istvanek J."/>
            <person name="Dluhosova J."/>
            <person name="Dluhos P."/>
            <person name="Patkova L."/>
            <person name="Nedelnik J."/>
            <person name="Repkova J."/>
        </authorList>
    </citation>
    <scope>NUCLEOTIDE SEQUENCE [LARGE SCALE GENOMIC DNA]</scope>
    <source>
        <strain evidence="3">cv. Tatra</strain>
        <tissue evidence="2">Young leaves</tissue>
    </source>
</reference>
<dbReference type="STRING" id="57577.A0A2K3NQ69"/>
<reference evidence="2 3" key="1">
    <citation type="journal article" date="2014" name="Am. J. Bot.">
        <title>Genome assembly and annotation for red clover (Trifolium pratense; Fabaceae).</title>
        <authorList>
            <person name="Istvanek J."/>
            <person name="Jaros M."/>
            <person name="Krenek A."/>
            <person name="Repkova J."/>
        </authorList>
    </citation>
    <scope>NUCLEOTIDE SEQUENCE [LARGE SCALE GENOMIC DNA]</scope>
    <source>
        <strain evidence="3">cv. Tatra</strain>
        <tissue evidence="2">Young leaves</tissue>
    </source>
</reference>
<dbReference type="ExpressionAtlas" id="A0A2K3NQ69">
    <property type="expression patterns" value="baseline"/>
</dbReference>
<evidence type="ECO:0000313" key="3">
    <source>
        <dbReference type="Proteomes" id="UP000236291"/>
    </source>
</evidence>
<protein>
    <submittedName>
        <fullName evidence="2">Uncharacterized protein</fullName>
    </submittedName>
</protein>
<dbReference type="InterPro" id="IPR008507">
    <property type="entry name" value="DUF789"/>
</dbReference>
<proteinExistence type="predicted"/>
<name>A0A2K3NQ69_TRIPR</name>
<comment type="caution">
    <text evidence="2">The sequence shown here is derived from an EMBL/GenBank/DDBJ whole genome shotgun (WGS) entry which is preliminary data.</text>
</comment>
<dbReference type="PANTHER" id="PTHR31343">
    <property type="entry name" value="T15D22.8"/>
    <property type="match status" value="1"/>
</dbReference>
<evidence type="ECO:0000313" key="2">
    <source>
        <dbReference type="EMBL" id="PNY05185.1"/>
    </source>
</evidence>
<dbReference type="AlphaFoldDB" id="A0A2K3NQ69"/>
<gene>
    <name evidence="2" type="ORF">L195_g001627</name>
</gene>
<feature type="region of interest" description="Disordered" evidence="1">
    <location>
        <begin position="24"/>
        <end position="61"/>
    </location>
</feature>
<sequence length="174" mass="19764">MLGTALQFGGVRGDDRFYIPVKARKNQNQRKQAQKAKNGEEEIVDSISDNNNNNNNNNQSLYSTTTVPSVESVSNIDRFLDSTKLLVPAQYFSKTTMRGWKTCDVEYQSYFPLNDLWESFKEWSAYGAGVPLLLDQRESVVQYYVPYLSAIQLYGQPTEKSNAKPRSDLSPNLT</sequence>
<organism evidence="2 3">
    <name type="scientific">Trifolium pratense</name>
    <name type="common">Red clover</name>
    <dbReference type="NCBI Taxonomy" id="57577"/>
    <lineage>
        <taxon>Eukaryota</taxon>
        <taxon>Viridiplantae</taxon>
        <taxon>Streptophyta</taxon>
        <taxon>Embryophyta</taxon>
        <taxon>Tracheophyta</taxon>
        <taxon>Spermatophyta</taxon>
        <taxon>Magnoliopsida</taxon>
        <taxon>eudicotyledons</taxon>
        <taxon>Gunneridae</taxon>
        <taxon>Pentapetalae</taxon>
        <taxon>rosids</taxon>
        <taxon>fabids</taxon>
        <taxon>Fabales</taxon>
        <taxon>Fabaceae</taxon>
        <taxon>Papilionoideae</taxon>
        <taxon>50 kb inversion clade</taxon>
        <taxon>NPAAA clade</taxon>
        <taxon>Hologalegina</taxon>
        <taxon>IRL clade</taxon>
        <taxon>Trifolieae</taxon>
        <taxon>Trifolium</taxon>
    </lineage>
</organism>
<evidence type="ECO:0000256" key="1">
    <source>
        <dbReference type="SAM" id="MobiDB-lite"/>
    </source>
</evidence>
<dbReference type="EMBL" id="ASHM01000672">
    <property type="protein sequence ID" value="PNY05185.1"/>
    <property type="molecule type" value="Genomic_DNA"/>
</dbReference>
<feature type="compositionally biased region" description="Basic residues" evidence="1">
    <location>
        <begin position="24"/>
        <end position="34"/>
    </location>
</feature>